<dbReference type="EMBL" id="JAQNDN010000023">
    <property type="protein sequence ID" value="MDC0673990.1"/>
    <property type="molecule type" value="Genomic_DNA"/>
</dbReference>
<keyword evidence="2" id="KW-0808">Transferase</keyword>
<keyword evidence="4" id="KW-0479">Metal-binding</keyword>
<feature type="binding site" evidence="4">
    <location>
        <position position="168"/>
    </location>
    <ligand>
        <name>Zn(2+)</name>
        <dbReference type="ChEBI" id="CHEBI:29105"/>
    </ligand>
</feature>
<protein>
    <recommendedName>
        <fullName evidence="1">protein acetyllysine N-acetyltransferase</fullName>
        <ecNumber evidence="1">2.3.1.286</ecNumber>
    </recommendedName>
</protein>
<evidence type="ECO:0000313" key="6">
    <source>
        <dbReference type="EMBL" id="MDC0673990.1"/>
    </source>
</evidence>
<dbReference type="InterPro" id="IPR003000">
    <property type="entry name" value="Sirtuin"/>
</dbReference>
<keyword evidence="7" id="KW-1185">Reference proteome</keyword>
<feature type="binding site" evidence="4">
    <location>
        <position position="137"/>
    </location>
    <ligand>
        <name>Zn(2+)</name>
        <dbReference type="ChEBI" id="CHEBI:29105"/>
    </ligand>
</feature>
<comment type="caution">
    <text evidence="6">The sequence shown here is derived from an EMBL/GenBank/DDBJ whole genome shotgun (WGS) entry which is preliminary data.</text>
</comment>
<dbReference type="EC" id="2.3.1.286" evidence="1"/>
<dbReference type="InterPro" id="IPR026590">
    <property type="entry name" value="Ssirtuin_cat_dom"/>
</dbReference>
<evidence type="ECO:0000256" key="4">
    <source>
        <dbReference type="PROSITE-ProRule" id="PRU00236"/>
    </source>
</evidence>
<feature type="binding site" evidence="4">
    <location>
        <position position="132"/>
    </location>
    <ligand>
        <name>Zn(2+)</name>
        <dbReference type="ChEBI" id="CHEBI:29105"/>
    </ligand>
</feature>
<dbReference type="PROSITE" id="PS50305">
    <property type="entry name" value="SIRTUIN"/>
    <property type="match status" value="1"/>
</dbReference>
<evidence type="ECO:0000313" key="7">
    <source>
        <dbReference type="Proteomes" id="UP001217838"/>
    </source>
</evidence>
<dbReference type="PANTHER" id="PTHR11085:SF10">
    <property type="entry name" value="NAD-DEPENDENT PROTEIN DEACYLASE SIRTUIN-5, MITOCHONDRIAL-RELATED"/>
    <property type="match status" value="1"/>
</dbReference>
<dbReference type="Pfam" id="PF02146">
    <property type="entry name" value="SIR2"/>
    <property type="match status" value="1"/>
</dbReference>
<dbReference type="RefSeq" id="WP_272007797.1">
    <property type="nucleotide sequence ID" value="NZ_JAQNDN010000023.1"/>
</dbReference>
<organism evidence="6 7">
    <name type="scientific">Nannocystis radixulma</name>
    <dbReference type="NCBI Taxonomy" id="2995305"/>
    <lineage>
        <taxon>Bacteria</taxon>
        <taxon>Pseudomonadati</taxon>
        <taxon>Myxococcota</taxon>
        <taxon>Polyangia</taxon>
        <taxon>Nannocystales</taxon>
        <taxon>Nannocystaceae</taxon>
        <taxon>Nannocystis</taxon>
    </lineage>
</organism>
<dbReference type="InterPro" id="IPR050134">
    <property type="entry name" value="NAD-dep_sirtuin_deacylases"/>
</dbReference>
<evidence type="ECO:0000256" key="1">
    <source>
        <dbReference type="ARBA" id="ARBA00012928"/>
    </source>
</evidence>
<dbReference type="Proteomes" id="UP001217838">
    <property type="component" value="Unassembled WGS sequence"/>
</dbReference>
<dbReference type="PANTHER" id="PTHR11085">
    <property type="entry name" value="NAD-DEPENDENT PROTEIN DEACYLASE SIRTUIN-5, MITOCHONDRIAL-RELATED"/>
    <property type="match status" value="1"/>
</dbReference>
<name>A0ABT5BK67_9BACT</name>
<evidence type="ECO:0000259" key="5">
    <source>
        <dbReference type="PROSITE" id="PS50305"/>
    </source>
</evidence>
<evidence type="ECO:0000256" key="2">
    <source>
        <dbReference type="ARBA" id="ARBA00022679"/>
    </source>
</evidence>
<keyword evidence="4" id="KW-0862">Zinc</keyword>
<proteinExistence type="predicted"/>
<accession>A0ABT5BK67</accession>
<sequence length="268" mass="28853">MSTDPLTSACASAAPRMLLVVTGAGVSLASGISTFRGTDPGAVWSVDVTELGTISYFHRDPVGSWQWYLRRFGALHDARPNPAHLALAALERWHVGRGGEFLLVTQNVDGLHEQAGTSALVHVHGRADRVRCSSHGCVHGAPKGCLPRDPERDAAFLREPGEATLPRCPACDAPLRQHVLWFDEYYTGHRDYEIERVLKAAKQAAVVLFVGTSFAVGITDLILTRALARNAKVFALDPVARYPHPSVVPVVAAAEERLPALCRALGAA</sequence>
<feature type="domain" description="Deacetylase sirtuin-type" evidence="5">
    <location>
        <begin position="1"/>
        <end position="268"/>
    </location>
</feature>
<dbReference type="Gene3D" id="3.30.1600.10">
    <property type="entry name" value="SIR2/SIRT2 'Small Domain"/>
    <property type="match status" value="1"/>
</dbReference>
<dbReference type="Gene3D" id="3.40.50.1220">
    <property type="entry name" value="TPP-binding domain"/>
    <property type="match status" value="1"/>
</dbReference>
<dbReference type="InterPro" id="IPR026591">
    <property type="entry name" value="Sirtuin_cat_small_dom_sf"/>
</dbReference>
<keyword evidence="3" id="KW-0520">NAD</keyword>
<gene>
    <name evidence="6" type="ORF">POL58_39960</name>
</gene>
<reference evidence="6 7" key="1">
    <citation type="submission" date="2022-11" db="EMBL/GenBank/DDBJ databases">
        <title>Minimal conservation of predation-associated metabolite biosynthetic gene clusters underscores biosynthetic potential of Myxococcota including descriptions for ten novel species: Archangium lansinium sp. nov., Myxococcus landrumus sp. nov., Nannocystis bai.</title>
        <authorList>
            <person name="Ahearne A."/>
            <person name="Stevens C."/>
            <person name="Dowd S."/>
        </authorList>
    </citation>
    <scope>NUCLEOTIDE SEQUENCE [LARGE SCALE GENOMIC DNA]</scope>
    <source>
        <strain evidence="6 7">NCELM</strain>
    </source>
</reference>
<evidence type="ECO:0000256" key="3">
    <source>
        <dbReference type="ARBA" id="ARBA00023027"/>
    </source>
</evidence>
<feature type="binding site" evidence="4">
    <location>
        <position position="171"/>
    </location>
    <ligand>
        <name>Zn(2+)</name>
        <dbReference type="ChEBI" id="CHEBI:29105"/>
    </ligand>
</feature>
<dbReference type="SUPFAM" id="SSF52467">
    <property type="entry name" value="DHS-like NAD/FAD-binding domain"/>
    <property type="match status" value="1"/>
</dbReference>
<dbReference type="InterPro" id="IPR029035">
    <property type="entry name" value="DHS-like_NAD/FAD-binding_dom"/>
</dbReference>
<feature type="active site" description="Proton acceptor" evidence="4">
    <location>
        <position position="124"/>
    </location>
</feature>